<organism evidence="5 6">
    <name type="scientific">Stygiobacter electus</name>
    <dbReference type="NCBI Taxonomy" id="3032292"/>
    <lineage>
        <taxon>Bacteria</taxon>
        <taxon>Pseudomonadati</taxon>
        <taxon>Ignavibacteriota</taxon>
        <taxon>Ignavibacteria</taxon>
        <taxon>Ignavibacteriales</taxon>
        <taxon>Melioribacteraceae</taxon>
        <taxon>Stygiobacter</taxon>
    </lineage>
</organism>
<evidence type="ECO:0000256" key="1">
    <source>
        <dbReference type="ARBA" id="ARBA00009091"/>
    </source>
</evidence>
<feature type="chain" id="PRO_5042103535" evidence="4">
    <location>
        <begin position="19"/>
        <end position="181"/>
    </location>
</feature>
<accession>A0AAE3NVA4</accession>
<evidence type="ECO:0000256" key="4">
    <source>
        <dbReference type="SAM" id="SignalP"/>
    </source>
</evidence>
<evidence type="ECO:0000313" key="5">
    <source>
        <dbReference type="EMBL" id="MDF1610716.1"/>
    </source>
</evidence>
<evidence type="ECO:0000256" key="2">
    <source>
        <dbReference type="ARBA" id="ARBA00022729"/>
    </source>
</evidence>
<dbReference type="PANTHER" id="PTHR35089:SF1">
    <property type="entry name" value="CHAPERONE PROTEIN SKP"/>
    <property type="match status" value="1"/>
</dbReference>
<gene>
    <name evidence="5" type="ORF">P0M35_01015</name>
</gene>
<dbReference type="SUPFAM" id="SSF111384">
    <property type="entry name" value="OmpH-like"/>
    <property type="match status" value="1"/>
</dbReference>
<dbReference type="InterPro" id="IPR024930">
    <property type="entry name" value="Skp_dom_sf"/>
</dbReference>
<evidence type="ECO:0000313" key="6">
    <source>
        <dbReference type="Proteomes" id="UP001221302"/>
    </source>
</evidence>
<evidence type="ECO:0000256" key="3">
    <source>
        <dbReference type="SAM" id="Coils"/>
    </source>
</evidence>
<dbReference type="Gene3D" id="3.30.910.20">
    <property type="entry name" value="Skp domain"/>
    <property type="match status" value="1"/>
</dbReference>
<proteinExistence type="inferred from homology"/>
<dbReference type="InterPro" id="IPR005632">
    <property type="entry name" value="Chaperone_Skp"/>
</dbReference>
<feature type="coiled-coil region" evidence="3">
    <location>
        <begin position="48"/>
        <end position="110"/>
    </location>
</feature>
<dbReference type="AlphaFoldDB" id="A0AAE3NVA4"/>
<dbReference type="RefSeq" id="WP_321534481.1">
    <property type="nucleotide sequence ID" value="NZ_JARGDL010000001.1"/>
</dbReference>
<reference evidence="5" key="1">
    <citation type="submission" date="2023-03" db="EMBL/GenBank/DDBJ databases">
        <title>Stygiobacter electus gen. nov., sp. nov., facultatively anaerobic thermotolerant bacterium of the class Ignavibacteria from a well of Yessentuki mineral water deposit.</title>
        <authorList>
            <person name="Podosokorskaya O.A."/>
            <person name="Elcheninov A.G."/>
            <person name="Petrova N.F."/>
            <person name="Zavarzina D.G."/>
            <person name="Kublanov I.V."/>
            <person name="Merkel A.Y."/>
        </authorList>
    </citation>
    <scope>NUCLEOTIDE SEQUENCE</scope>
    <source>
        <strain evidence="5">09-Me</strain>
    </source>
</reference>
<dbReference type="GO" id="GO:0051082">
    <property type="term" value="F:unfolded protein binding"/>
    <property type="evidence" value="ECO:0007669"/>
    <property type="project" value="InterPro"/>
</dbReference>
<dbReference type="Pfam" id="PF03938">
    <property type="entry name" value="OmpH"/>
    <property type="match status" value="1"/>
</dbReference>
<dbReference type="PANTHER" id="PTHR35089">
    <property type="entry name" value="CHAPERONE PROTEIN SKP"/>
    <property type="match status" value="1"/>
</dbReference>
<comment type="similarity">
    <text evidence="1">Belongs to the Skp family.</text>
</comment>
<name>A0AAE3NVA4_9BACT</name>
<dbReference type="GO" id="GO:0050821">
    <property type="term" value="P:protein stabilization"/>
    <property type="evidence" value="ECO:0007669"/>
    <property type="project" value="TreeGrafter"/>
</dbReference>
<dbReference type="Proteomes" id="UP001221302">
    <property type="component" value="Unassembled WGS sequence"/>
</dbReference>
<keyword evidence="2 4" id="KW-0732">Signal</keyword>
<comment type="caution">
    <text evidence="5">The sequence shown here is derived from an EMBL/GenBank/DDBJ whole genome shotgun (WGS) entry which is preliminary data.</text>
</comment>
<keyword evidence="6" id="KW-1185">Reference proteome</keyword>
<keyword evidence="3" id="KW-0175">Coiled coil</keyword>
<protein>
    <submittedName>
        <fullName evidence="5">OmpH family outer membrane protein</fullName>
    </submittedName>
</protein>
<dbReference type="EMBL" id="JARGDL010000001">
    <property type="protein sequence ID" value="MDF1610716.1"/>
    <property type="molecule type" value="Genomic_DNA"/>
</dbReference>
<dbReference type="GO" id="GO:0005829">
    <property type="term" value="C:cytosol"/>
    <property type="evidence" value="ECO:0007669"/>
    <property type="project" value="TreeGrafter"/>
</dbReference>
<dbReference type="SMART" id="SM00935">
    <property type="entry name" value="OmpH"/>
    <property type="match status" value="1"/>
</dbReference>
<sequence>MKKLIAISFILFTANIFAQQTNQPVSIKIGYVDSEVILAQFPEAIKAKSDLEGMVAKWRKDLDSMQTELQKDYATYQKVSQDAKAKQDDLQKLQKNIVEKEQRAQQFQQSKFAQPNGEYFIKQDQLMKPIKEKIFKAIDEISKEENMQFVFDKAGDVVLLKADPQFDITFKVLDLLKRGKK</sequence>
<feature type="signal peptide" evidence="4">
    <location>
        <begin position="1"/>
        <end position="18"/>
    </location>
</feature>